<proteinExistence type="inferred from homology"/>
<evidence type="ECO:0000256" key="3">
    <source>
        <dbReference type="ARBA" id="ARBA00022801"/>
    </source>
</evidence>
<accession>A0ABU6S670</accession>
<evidence type="ECO:0000256" key="1">
    <source>
        <dbReference type="ARBA" id="ARBA00005234"/>
    </source>
</evidence>
<evidence type="ECO:0000313" key="6">
    <source>
        <dbReference type="EMBL" id="MED6131644.1"/>
    </source>
</evidence>
<dbReference type="InterPro" id="IPR038765">
    <property type="entry name" value="Papain-like_cys_pep_sf"/>
</dbReference>
<dbReference type="EMBL" id="JASCZI010060443">
    <property type="protein sequence ID" value="MED6131644.1"/>
    <property type="molecule type" value="Genomic_DNA"/>
</dbReference>
<keyword evidence="3" id="KW-0378">Hydrolase</keyword>
<evidence type="ECO:0000256" key="2">
    <source>
        <dbReference type="ARBA" id="ARBA00022670"/>
    </source>
</evidence>
<keyword evidence="4" id="KW-0472">Membrane</keyword>
<organism evidence="6 7">
    <name type="scientific">Stylosanthes scabra</name>
    <dbReference type="NCBI Taxonomy" id="79078"/>
    <lineage>
        <taxon>Eukaryota</taxon>
        <taxon>Viridiplantae</taxon>
        <taxon>Streptophyta</taxon>
        <taxon>Embryophyta</taxon>
        <taxon>Tracheophyta</taxon>
        <taxon>Spermatophyta</taxon>
        <taxon>Magnoliopsida</taxon>
        <taxon>eudicotyledons</taxon>
        <taxon>Gunneridae</taxon>
        <taxon>Pentapetalae</taxon>
        <taxon>rosids</taxon>
        <taxon>fabids</taxon>
        <taxon>Fabales</taxon>
        <taxon>Fabaceae</taxon>
        <taxon>Papilionoideae</taxon>
        <taxon>50 kb inversion clade</taxon>
        <taxon>dalbergioids sensu lato</taxon>
        <taxon>Dalbergieae</taxon>
        <taxon>Pterocarpus clade</taxon>
        <taxon>Stylosanthes</taxon>
    </lineage>
</organism>
<feature type="transmembrane region" description="Helical" evidence="4">
    <location>
        <begin position="80"/>
        <end position="99"/>
    </location>
</feature>
<protein>
    <recommendedName>
        <fullName evidence="5">Ubiquitin-like protease family profile domain-containing protein</fullName>
    </recommendedName>
</protein>
<evidence type="ECO:0000256" key="4">
    <source>
        <dbReference type="SAM" id="Phobius"/>
    </source>
</evidence>
<evidence type="ECO:0000259" key="5">
    <source>
        <dbReference type="Pfam" id="PF02902"/>
    </source>
</evidence>
<feature type="domain" description="Ubiquitin-like protease family profile" evidence="5">
    <location>
        <begin position="77"/>
        <end position="120"/>
    </location>
</feature>
<feature type="transmembrane region" description="Helical" evidence="4">
    <location>
        <begin position="125"/>
        <end position="145"/>
    </location>
</feature>
<feature type="domain" description="Ubiquitin-like protease family profile" evidence="5">
    <location>
        <begin position="127"/>
        <end position="167"/>
    </location>
</feature>
<dbReference type="SUPFAM" id="SSF54001">
    <property type="entry name" value="Cysteine proteinases"/>
    <property type="match status" value="2"/>
</dbReference>
<gene>
    <name evidence="6" type="ORF">PIB30_011495</name>
</gene>
<name>A0ABU6S670_9FABA</name>
<sequence>MTRADFQCVIAGNEILMLATLKTNIARDSDETFEEISDKIITWSFPPQFGVDALNPDMSRQVVFEKYKDFWILKSSALKYIYVPLIDGIFHWFLMVVSIDEGKVYKLDSYPNPGRDISKNFVMRWAIYVPLIDGIFHWFLMVVSIDEGKVYKLDSYPNPGRDISKNFVMRWAPPDSKFRMLAACANLAGSHNEIGHMVKNHSVSQLKALVGN</sequence>
<dbReference type="Pfam" id="PF02902">
    <property type="entry name" value="Peptidase_C48"/>
    <property type="match status" value="2"/>
</dbReference>
<keyword evidence="2" id="KW-0645">Protease</keyword>
<reference evidence="6 7" key="1">
    <citation type="journal article" date="2023" name="Plants (Basel)">
        <title>Bridging the Gap: Combining Genomics and Transcriptomics Approaches to Understand Stylosanthes scabra, an Orphan Legume from the Brazilian Caatinga.</title>
        <authorList>
            <person name="Ferreira-Neto J.R.C."/>
            <person name="da Silva M.D."/>
            <person name="Binneck E."/>
            <person name="de Melo N.F."/>
            <person name="da Silva R.H."/>
            <person name="de Melo A.L.T.M."/>
            <person name="Pandolfi V."/>
            <person name="Bustamante F.O."/>
            <person name="Brasileiro-Vidal A.C."/>
            <person name="Benko-Iseppon A.M."/>
        </authorList>
    </citation>
    <scope>NUCLEOTIDE SEQUENCE [LARGE SCALE GENOMIC DNA]</scope>
    <source>
        <tissue evidence="6">Leaves</tissue>
    </source>
</reference>
<dbReference type="Gene3D" id="3.40.395.10">
    <property type="entry name" value="Adenoviral Proteinase, Chain A"/>
    <property type="match status" value="1"/>
</dbReference>
<comment type="caution">
    <text evidence="6">The sequence shown here is derived from an EMBL/GenBank/DDBJ whole genome shotgun (WGS) entry which is preliminary data.</text>
</comment>
<dbReference type="Proteomes" id="UP001341840">
    <property type="component" value="Unassembled WGS sequence"/>
</dbReference>
<evidence type="ECO:0000313" key="7">
    <source>
        <dbReference type="Proteomes" id="UP001341840"/>
    </source>
</evidence>
<keyword evidence="4" id="KW-0812">Transmembrane</keyword>
<comment type="similarity">
    <text evidence="1">Belongs to the peptidase C48 family.</text>
</comment>
<dbReference type="InterPro" id="IPR003653">
    <property type="entry name" value="Peptidase_C48_C"/>
</dbReference>
<keyword evidence="7" id="KW-1185">Reference proteome</keyword>
<keyword evidence="4" id="KW-1133">Transmembrane helix</keyword>